<dbReference type="EMBL" id="CP053586">
    <property type="protein sequence ID" value="WNZ22583.1"/>
    <property type="molecule type" value="Genomic_DNA"/>
</dbReference>
<gene>
    <name evidence="1" type="ORF">HJG54_06730</name>
</gene>
<dbReference type="RefSeq" id="WP_316434071.1">
    <property type="nucleotide sequence ID" value="NZ_CP053586.1"/>
</dbReference>
<dbReference type="AlphaFoldDB" id="A0AA96WC99"/>
<accession>A0AA96WC99</accession>
<proteinExistence type="predicted"/>
<protein>
    <submittedName>
        <fullName evidence="1">Uncharacterized protein</fullName>
    </submittedName>
</protein>
<sequence length="185" mass="20467">MGRGQVDRIPVNQLAERYQLARSAVYKRIEDLGIKTEKIGNKAYVNAEQLRLLDEVHQFIKSGGTMPEFLDSRGLTRSKELSSDLSSGLSTGQSDLVQVVTAIAAQVVSRFQPSASPPDRLAYFDKLEQAARNGWLLRTSEIADLLDLSPSEILLYGNSFREAGFVFTQAGYRAGGEIAWRVSKL</sequence>
<organism evidence="1">
    <name type="scientific">Leptolyngbya sp. NK1-12</name>
    <dbReference type="NCBI Taxonomy" id="2547451"/>
    <lineage>
        <taxon>Bacteria</taxon>
        <taxon>Bacillati</taxon>
        <taxon>Cyanobacteriota</taxon>
        <taxon>Cyanophyceae</taxon>
        <taxon>Leptolyngbyales</taxon>
        <taxon>Leptolyngbyaceae</taxon>
        <taxon>Leptolyngbya group</taxon>
        <taxon>Leptolyngbya</taxon>
    </lineage>
</organism>
<evidence type="ECO:0000313" key="1">
    <source>
        <dbReference type="EMBL" id="WNZ22583.1"/>
    </source>
</evidence>
<name>A0AA96WC99_9CYAN</name>
<reference evidence="1" key="1">
    <citation type="submission" date="2020-05" db="EMBL/GenBank/DDBJ databases">
        <authorList>
            <person name="Zhu T."/>
            <person name="Keshari N."/>
            <person name="Lu X."/>
        </authorList>
    </citation>
    <scope>NUCLEOTIDE SEQUENCE</scope>
    <source>
        <strain evidence="1">NK1-12</strain>
    </source>
</reference>